<dbReference type="Proteomes" id="UP000001654">
    <property type="component" value="Chromosome"/>
</dbReference>
<dbReference type="PANTHER" id="PTHR47683">
    <property type="entry name" value="PSEUDOURIDINE SYNTHASE FAMILY PROTEIN-RELATED"/>
    <property type="match status" value="1"/>
</dbReference>
<dbReference type="InterPro" id="IPR050343">
    <property type="entry name" value="RsuA_PseudoU_synthase"/>
</dbReference>
<dbReference type="InterPro" id="IPR042092">
    <property type="entry name" value="PsdUridine_s_RsuA/RluB/E/F_cat"/>
</dbReference>
<dbReference type="HOGENOM" id="CLU_024979_1_2_10"/>
<evidence type="ECO:0000313" key="6">
    <source>
        <dbReference type="EMBL" id="ADF54510.1"/>
    </source>
</evidence>
<name>D5BAI4_ZUNPS</name>
<sequence>MQKISDMSRSDNSSGKKFSGRQGGSSRKKSYARGNAPIKRKNTALEKREDGMRLNKYIANAGICSRRDADIYIASGNVSVNGEVVTEMGYKVQLTDEVKFDGRSITPDKPEYFVLNKSKGVFVTGSVHKGGLTVMDIMAKASKSKLDPIGKLDTQTTGLLVFTNDGALAKKLANPKNGIRQIYHIKLDHALSQDDLEKIREGVYIESKKINVTDVSYVKDRPKTEVGMELTSTKPHIVQKIFKSLSYEILNLDRVVYGGLTKKDLPRGRFRTLTKQEVINLGNL</sequence>
<evidence type="ECO:0000313" key="7">
    <source>
        <dbReference type="Proteomes" id="UP000001654"/>
    </source>
</evidence>
<dbReference type="Pfam" id="PF00849">
    <property type="entry name" value="PseudoU_synth_2"/>
    <property type="match status" value="1"/>
</dbReference>
<evidence type="ECO:0000256" key="2">
    <source>
        <dbReference type="ARBA" id="ARBA00023235"/>
    </source>
</evidence>
<protein>
    <submittedName>
        <fullName evidence="6">Ribosomal large subunit pseudouridine synthase</fullName>
    </submittedName>
</protein>
<dbReference type="Pfam" id="PF01479">
    <property type="entry name" value="S4"/>
    <property type="match status" value="1"/>
</dbReference>
<reference evidence="6 7" key="1">
    <citation type="journal article" date="2010" name="BMC Genomics">
        <title>The complete genome of Zunongwangia profunda SM-A87 reveals its adaptation to the deep-sea environment and ecological role in sedimentary organic nitrogen degradation.</title>
        <authorList>
            <person name="Qin Q.L."/>
            <person name="Zhang X.Y."/>
            <person name="Wang X.M."/>
            <person name="Liu G.M."/>
            <person name="Chen X.L."/>
            <person name="Xie B.B."/>
            <person name="Dang H.Y."/>
            <person name="Zhou B.C."/>
            <person name="Yu J."/>
            <person name="Zhang Y.Z."/>
        </authorList>
    </citation>
    <scope>NUCLEOTIDE SEQUENCE [LARGE SCALE GENOMIC DNA]</scope>
    <source>
        <strain evidence="7">DSM 18752 / CCTCC AB 206139 / SM-A87</strain>
    </source>
</reference>
<dbReference type="SUPFAM" id="SSF55174">
    <property type="entry name" value="Alpha-L RNA-binding motif"/>
    <property type="match status" value="1"/>
</dbReference>
<dbReference type="Gene3D" id="3.30.70.580">
    <property type="entry name" value="Pseudouridine synthase I, catalytic domain, N-terminal subdomain"/>
    <property type="match status" value="1"/>
</dbReference>
<evidence type="ECO:0000256" key="4">
    <source>
        <dbReference type="SAM" id="MobiDB-lite"/>
    </source>
</evidence>
<gene>
    <name evidence="6" type="ordered locus">ZPR_4207</name>
</gene>
<keyword evidence="2" id="KW-0413">Isomerase</keyword>
<dbReference type="PROSITE" id="PS50889">
    <property type="entry name" value="S4"/>
    <property type="match status" value="1"/>
</dbReference>
<keyword evidence="3" id="KW-0694">RNA-binding</keyword>
<dbReference type="InterPro" id="IPR002942">
    <property type="entry name" value="S4_RNA-bd"/>
</dbReference>
<dbReference type="Gene3D" id="3.30.70.1560">
    <property type="entry name" value="Alpha-L RNA-binding motif"/>
    <property type="match status" value="1"/>
</dbReference>
<dbReference type="SUPFAM" id="SSF55120">
    <property type="entry name" value="Pseudouridine synthase"/>
    <property type="match status" value="1"/>
</dbReference>
<proteinExistence type="inferred from homology"/>
<dbReference type="GO" id="GO:0120159">
    <property type="term" value="F:rRNA pseudouridine synthase activity"/>
    <property type="evidence" value="ECO:0007669"/>
    <property type="project" value="UniProtKB-ARBA"/>
</dbReference>
<dbReference type="eggNOG" id="COG1187">
    <property type="taxonomic scope" value="Bacteria"/>
</dbReference>
<dbReference type="STRING" id="655815.ZPR_4207"/>
<dbReference type="GO" id="GO:0000455">
    <property type="term" value="P:enzyme-directed rRNA pseudouridine synthesis"/>
    <property type="evidence" value="ECO:0007669"/>
    <property type="project" value="UniProtKB-ARBA"/>
</dbReference>
<evidence type="ECO:0000259" key="5">
    <source>
        <dbReference type="SMART" id="SM00363"/>
    </source>
</evidence>
<dbReference type="Gene3D" id="3.10.290.10">
    <property type="entry name" value="RNA-binding S4 domain"/>
    <property type="match status" value="1"/>
</dbReference>
<dbReference type="AlphaFoldDB" id="D5BAI4"/>
<dbReference type="InterPro" id="IPR020094">
    <property type="entry name" value="TruA/RsuA/RluB/E/F_N"/>
</dbReference>
<comment type="similarity">
    <text evidence="1">Belongs to the pseudouridine synthase RsuA family.</text>
</comment>
<evidence type="ECO:0000256" key="1">
    <source>
        <dbReference type="ARBA" id="ARBA00008348"/>
    </source>
</evidence>
<dbReference type="EMBL" id="CP001650">
    <property type="protein sequence ID" value="ADF54510.1"/>
    <property type="molecule type" value="Genomic_DNA"/>
</dbReference>
<dbReference type="GO" id="GO:0003723">
    <property type="term" value="F:RNA binding"/>
    <property type="evidence" value="ECO:0007669"/>
    <property type="project" value="UniProtKB-KW"/>
</dbReference>
<dbReference type="PANTHER" id="PTHR47683:SF2">
    <property type="entry name" value="RNA-BINDING S4 DOMAIN-CONTAINING PROTEIN"/>
    <property type="match status" value="1"/>
</dbReference>
<feature type="region of interest" description="Disordered" evidence="4">
    <location>
        <begin position="1"/>
        <end position="46"/>
    </location>
</feature>
<dbReference type="FunFam" id="3.10.290.10:FF:000003">
    <property type="entry name" value="Pseudouridine synthase"/>
    <property type="match status" value="1"/>
</dbReference>
<organism evidence="6 7">
    <name type="scientific">Zunongwangia profunda (strain DSM 18752 / CCTCC AB 206139 / SM-A87)</name>
    <name type="common">Wangia profunda</name>
    <dbReference type="NCBI Taxonomy" id="655815"/>
    <lineage>
        <taxon>Bacteria</taxon>
        <taxon>Pseudomonadati</taxon>
        <taxon>Bacteroidota</taxon>
        <taxon>Flavobacteriia</taxon>
        <taxon>Flavobacteriales</taxon>
        <taxon>Flavobacteriaceae</taxon>
        <taxon>Zunongwangia</taxon>
    </lineage>
</organism>
<evidence type="ECO:0000256" key="3">
    <source>
        <dbReference type="PROSITE-ProRule" id="PRU00182"/>
    </source>
</evidence>
<dbReference type="SMART" id="SM00363">
    <property type="entry name" value="S4"/>
    <property type="match status" value="1"/>
</dbReference>
<dbReference type="InterPro" id="IPR020103">
    <property type="entry name" value="PsdUridine_synth_cat_dom_sf"/>
</dbReference>
<dbReference type="KEGG" id="zpr:ZPR_4207"/>
<dbReference type="CDD" id="cd00165">
    <property type="entry name" value="S4"/>
    <property type="match status" value="1"/>
</dbReference>
<keyword evidence="7" id="KW-1185">Reference proteome</keyword>
<feature type="domain" description="RNA-binding S4" evidence="5">
    <location>
        <begin position="52"/>
        <end position="111"/>
    </location>
</feature>
<feature type="compositionally biased region" description="Polar residues" evidence="4">
    <location>
        <begin position="1"/>
        <end position="12"/>
    </location>
</feature>
<accession>D5BAI4</accession>
<dbReference type="InterPro" id="IPR006145">
    <property type="entry name" value="PsdUridine_synth_RsuA/RluA"/>
</dbReference>
<dbReference type="InterPro" id="IPR036986">
    <property type="entry name" value="S4_RNA-bd_sf"/>
</dbReference>